<evidence type="ECO:0000313" key="13">
    <source>
        <dbReference type="Proteomes" id="UP000005307"/>
    </source>
</evidence>
<evidence type="ECO:0000256" key="1">
    <source>
        <dbReference type="ARBA" id="ARBA00003159"/>
    </source>
</evidence>
<dbReference type="PROSITE" id="PS50928">
    <property type="entry name" value="ABC_TM1"/>
    <property type="match status" value="1"/>
</dbReference>
<name>M9RAY2_9RHOB</name>
<evidence type="ECO:0000256" key="6">
    <source>
        <dbReference type="ARBA" id="ARBA00022692"/>
    </source>
</evidence>
<dbReference type="Pfam" id="PF00528">
    <property type="entry name" value="BPD_transp_1"/>
    <property type="match status" value="1"/>
</dbReference>
<dbReference type="STRING" id="391626.OAN307_c18500"/>
<keyword evidence="8 10" id="KW-1133">Transmembrane helix</keyword>
<dbReference type="InterPro" id="IPR043429">
    <property type="entry name" value="ArtM/GltK/GlnP/TcyL/YhdX-like"/>
</dbReference>
<keyword evidence="13" id="KW-1185">Reference proteome</keyword>
<dbReference type="KEGG" id="oat:OAN307_c18500"/>
<dbReference type="GO" id="GO:0006865">
    <property type="term" value="P:amino acid transport"/>
    <property type="evidence" value="ECO:0007669"/>
    <property type="project" value="UniProtKB-KW"/>
</dbReference>
<evidence type="ECO:0000313" key="12">
    <source>
        <dbReference type="EMBL" id="AGI67506.1"/>
    </source>
</evidence>
<organism evidence="12 13">
    <name type="scientific">Octadecabacter antarcticus 307</name>
    <dbReference type="NCBI Taxonomy" id="391626"/>
    <lineage>
        <taxon>Bacteria</taxon>
        <taxon>Pseudomonadati</taxon>
        <taxon>Pseudomonadota</taxon>
        <taxon>Alphaproteobacteria</taxon>
        <taxon>Rhodobacterales</taxon>
        <taxon>Roseobacteraceae</taxon>
        <taxon>Octadecabacter</taxon>
    </lineage>
</organism>
<feature type="transmembrane region" description="Helical" evidence="10">
    <location>
        <begin position="191"/>
        <end position="210"/>
    </location>
</feature>
<dbReference type="CDD" id="cd06261">
    <property type="entry name" value="TM_PBP2"/>
    <property type="match status" value="1"/>
</dbReference>
<dbReference type="GO" id="GO:0043190">
    <property type="term" value="C:ATP-binding cassette (ABC) transporter complex"/>
    <property type="evidence" value="ECO:0007669"/>
    <property type="project" value="InterPro"/>
</dbReference>
<dbReference type="HOGENOM" id="CLU_019602_1_1_5"/>
<keyword evidence="6 10" id="KW-0812">Transmembrane</keyword>
<dbReference type="PANTHER" id="PTHR30614:SF20">
    <property type="entry name" value="GLUTAMINE TRANSPORT SYSTEM PERMEASE PROTEIN GLNP"/>
    <property type="match status" value="1"/>
</dbReference>
<gene>
    <name evidence="12" type="ORF">OAN307_c18500</name>
</gene>
<evidence type="ECO:0000256" key="2">
    <source>
        <dbReference type="ARBA" id="ARBA00004429"/>
    </source>
</evidence>
<comment type="subcellular location">
    <subcellularLocation>
        <location evidence="2">Cell inner membrane</location>
        <topology evidence="2">Multi-pass membrane protein</topology>
    </subcellularLocation>
    <subcellularLocation>
        <location evidence="10">Cell membrane</location>
        <topology evidence="10">Multi-pass membrane protein</topology>
    </subcellularLocation>
</comment>
<evidence type="ECO:0000256" key="4">
    <source>
        <dbReference type="ARBA" id="ARBA00022448"/>
    </source>
</evidence>
<feature type="transmembrane region" description="Helical" evidence="10">
    <location>
        <begin position="23"/>
        <end position="46"/>
    </location>
</feature>
<feature type="transmembrane region" description="Helical" evidence="10">
    <location>
        <begin position="58"/>
        <end position="79"/>
    </location>
</feature>
<accession>M9RAY2</accession>
<sequence length="222" mass="24460">MGWTPETLTAAISRIPGFIEAAWIALIIAVAAIILSWIIGLGVVLAGRSKLRILRTPATIFIWFIRGTPTLIQIFMIYFGLPQLGLGLNPYVAGILALGLSGGAYVAEILRSGFNAIPNGQFEAGRSLGLPTWAILWFVVLPQLLRIVVPALTNEAMNTLKNTSLLSAITIVEITLYAKQQIASTFRPFDYYILAAIFYLILAEALNQFARWHERRYPALSK</sequence>
<keyword evidence="9 10" id="KW-0472">Membrane</keyword>
<dbReference type="EMBL" id="CP003740">
    <property type="protein sequence ID" value="AGI67506.1"/>
    <property type="molecule type" value="Genomic_DNA"/>
</dbReference>
<feature type="transmembrane region" description="Helical" evidence="10">
    <location>
        <begin position="130"/>
        <end position="149"/>
    </location>
</feature>
<proteinExistence type="inferred from homology"/>
<evidence type="ECO:0000256" key="8">
    <source>
        <dbReference type="ARBA" id="ARBA00022989"/>
    </source>
</evidence>
<dbReference type="OrthoDB" id="9814550at2"/>
<protein>
    <submittedName>
        <fullName evidence="12">Amino acid ABC transporter permease protein</fullName>
    </submittedName>
</protein>
<evidence type="ECO:0000256" key="9">
    <source>
        <dbReference type="ARBA" id="ARBA00023136"/>
    </source>
</evidence>
<keyword evidence="7" id="KW-0029">Amino-acid transport</keyword>
<dbReference type="SUPFAM" id="SSF161098">
    <property type="entry name" value="MetI-like"/>
    <property type="match status" value="1"/>
</dbReference>
<reference evidence="12 13" key="1">
    <citation type="journal article" date="2013" name="PLoS ONE">
        <title>Poles Apart: Arctic and Antarctic Octadecabacter strains Share High Genome Plasticity and a New Type of Xanthorhodopsin.</title>
        <authorList>
            <person name="Vollmers J."/>
            <person name="Voget S."/>
            <person name="Dietrich S."/>
            <person name="Gollnow K."/>
            <person name="Smits M."/>
            <person name="Meyer K."/>
            <person name="Brinkhoff T."/>
            <person name="Simon M."/>
            <person name="Daniel R."/>
        </authorList>
    </citation>
    <scope>NUCLEOTIDE SEQUENCE [LARGE SCALE GENOMIC DNA]</scope>
    <source>
        <strain evidence="12 13">307</strain>
    </source>
</reference>
<feature type="domain" description="ABC transmembrane type-1" evidence="11">
    <location>
        <begin position="22"/>
        <end position="210"/>
    </location>
</feature>
<evidence type="ECO:0000256" key="7">
    <source>
        <dbReference type="ARBA" id="ARBA00022970"/>
    </source>
</evidence>
<evidence type="ECO:0000256" key="5">
    <source>
        <dbReference type="ARBA" id="ARBA00022475"/>
    </source>
</evidence>
<dbReference type="AlphaFoldDB" id="M9RAY2"/>
<dbReference type="NCBIfam" id="TIGR01726">
    <property type="entry name" value="HEQRo_perm_3TM"/>
    <property type="match status" value="1"/>
</dbReference>
<comment type="similarity">
    <text evidence="3">Belongs to the binding-protein-dependent transport system permease family. HisMQ subfamily.</text>
</comment>
<keyword evidence="5" id="KW-1003">Cell membrane</keyword>
<evidence type="ECO:0000256" key="10">
    <source>
        <dbReference type="RuleBase" id="RU363032"/>
    </source>
</evidence>
<dbReference type="InterPro" id="IPR035906">
    <property type="entry name" value="MetI-like_sf"/>
</dbReference>
<dbReference type="Gene3D" id="1.10.3720.10">
    <property type="entry name" value="MetI-like"/>
    <property type="match status" value="1"/>
</dbReference>
<dbReference type="PANTHER" id="PTHR30614">
    <property type="entry name" value="MEMBRANE COMPONENT OF AMINO ACID ABC TRANSPORTER"/>
    <property type="match status" value="1"/>
</dbReference>
<feature type="transmembrane region" description="Helical" evidence="10">
    <location>
        <begin position="91"/>
        <end position="110"/>
    </location>
</feature>
<dbReference type="GO" id="GO:0022857">
    <property type="term" value="F:transmembrane transporter activity"/>
    <property type="evidence" value="ECO:0007669"/>
    <property type="project" value="InterPro"/>
</dbReference>
<comment type="function">
    <text evidence="1">Part of the binding-protein-dependent transport system for glutamine; probably responsible for the translocation of the substrate across the membrane.</text>
</comment>
<evidence type="ECO:0000259" key="11">
    <source>
        <dbReference type="PROSITE" id="PS50928"/>
    </source>
</evidence>
<dbReference type="Proteomes" id="UP000005307">
    <property type="component" value="Chromosome"/>
</dbReference>
<dbReference type="RefSeq" id="WP_015499534.1">
    <property type="nucleotide sequence ID" value="NC_020911.1"/>
</dbReference>
<evidence type="ECO:0000256" key="3">
    <source>
        <dbReference type="ARBA" id="ARBA00010072"/>
    </source>
</evidence>
<dbReference type="InterPro" id="IPR010065">
    <property type="entry name" value="AA_ABC_transptr_permease_3TM"/>
</dbReference>
<keyword evidence="4 10" id="KW-0813">Transport</keyword>
<dbReference type="eggNOG" id="COG0765">
    <property type="taxonomic scope" value="Bacteria"/>
</dbReference>
<dbReference type="InterPro" id="IPR000515">
    <property type="entry name" value="MetI-like"/>
</dbReference>